<proteinExistence type="predicted"/>
<evidence type="ECO:0000313" key="4">
    <source>
        <dbReference type="EMBL" id="KKC98050.1"/>
    </source>
</evidence>
<evidence type="ECO:0000256" key="1">
    <source>
        <dbReference type="ARBA" id="ARBA00022857"/>
    </source>
</evidence>
<name>A0A0F5V7A8_9GAMM</name>
<keyword evidence="5" id="KW-1185">Reference proteome</keyword>
<reference evidence="4 5" key="1">
    <citation type="submission" date="2014-12" db="EMBL/GenBank/DDBJ databases">
        <title>Mercury Reductase activity and rhizosphere competence traits in the genome of root associated Photobacterium halotolerans MELD1.</title>
        <authorList>
            <person name="Mathew D.C."/>
            <person name="Huang C.-C."/>
        </authorList>
    </citation>
    <scope>NUCLEOTIDE SEQUENCE [LARGE SCALE GENOMIC DNA]</scope>
    <source>
        <strain evidence="4 5">MELD1</strain>
    </source>
</reference>
<keyword evidence="1" id="KW-0521">NADP</keyword>
<dbReference type="STRING" id="265726.KY46_20470"/>
<evidence type="ECO:0000256" key="2">
    <source>
        <dbReference type="ARBA" id="ARBA00023277"/>
    </source>
</evidence>
<dbReference type="CDD" id="cd05238">
    <property type="entry name" value="Gne_like_SDR_e"/>
    <property type="match status" value="1"/>
</dbReference>
<dbReference type="EMBL" id="JWYV01000027">
    <property type="protein sequence ID" value="KKC98050.1"/>
    <property type="molecule type" value="Genomic_DNA"/>
</dbReference>
<dbReference type="NCBIfam" id="NF043036">
    <property type="entry name" value="ErythonDh"/>
    <property type="match status" value="1"/>
</dbReference>
<dbReference type="PATRIC" id="fig|265726.11.peg.2900"/>
<dbReference type="Gene3D" id="3.90.25.10">
    <property type="entry name" value="UDP-galactose 4-epimerase, domain 1"/>
    <property type="match status" value="1"/>
</dbReference>
<dbReference type="InterPro" id="IPR001509">
    <property type="entry name" value="Epimerase_deHydtase"/>
</dbReference>
<dbReference type="SUPFAM" id="SSF51735">
    <property type="entry name" value="NAD(P)-binding Rossmann-fold domains"/>
    <property type="match status" value="1"/>
</dbReference>
<dbReference type="PANTHER" id="PTHR43103:SF3">
    <property type="entry name" value="ADP-L-GLYCERO-D-MANNO-HEPTOSE-6-EPIMERASE"/>
    <property type="match status" value="1"/>
</dbReference>
<evidence type="ECO:0000259" key="3">
    <source>
        <dbReference type="Pfam" id="PF01370"/>
    </source>
</evidence>
<dbReference type="PANTHER" id="PTHR43103">
    <property type="entry name" value="NUCLEOSIDE-DIPHOSPHATE-SUGAR EPIMERASE"/>
    <property type="match status" value="1"/>
</dbReference>
<feature type="domain" description="NAD-dependent epimerase/dehydratase" evidence="3">
    <location>
        <begin position="3"/>
        <end position="198"/>
    </location>
</feature>
<dbReference type="InterPro" id="IPR036291">
    <property type="entry name" value="NAD(P)-bd_dom_sf"/>
</dbReference>
<organism evidence="4 5">
    <name type="scientific">Photobacterium halotolerans</name>
    <dbReference type="NCBI Taxonomy" id="265726"/>
    <lineage>
        <taxon>Bacteria</taxon>
        <taxon>Pseudomonadati</taxon>
        <taxon>Pseudomonadota</taxon>
        <taxon>Gammaproteobacteria</taxon>
        <taxon>Vibrionales</taxon>
        <taxon>Vibrionaceae</taxon>
        <taxon>Photobacterium</taxon>
    </lineage>
</organism>
<sequence length="321" mass="34634">MKIIITGGAGFLGAMLTDTLLQRYDDIERIKIVDRIAPDLSQFDSRVSAVVGDITHPADIDSLIDADTTHVFHLAAIVSSHAEEDFDLGMKVNLLATQLLLEKCRQVNPAIRFVFSSSLAVFGGELPDLIEPMTATQPSSSYGTQKAIGELLVNDYGRKGFVDAITVRLPTICIRPGAPNKAASSFVSGIIREPLKGEPSNCPVEPTLPLWISSPETVIDNIIHASQLPAEAITGYRTFNLPGIQVTPAEMIAAMTETVGAGFAERVSYEADAAIARIVGSWPKGFNNASELTLGFKADKDFQSVLQAYLAKYPVREEEAI</sequence>
<keyword evidence="2" id="KW-0119">Carbohydrate metabolism</keyword>
<dbReference type="GO" id="GO:0016491">
    <property type="term" value="F:oxidoreductase activity"/>
    <property type="evidence" value="ECO:0007669"/>
    <property type="project" value="InterPro"/>
</dbReference>
<dbReference type="Proteomes" id="UP000033633">
    <property type="component" value="Unassembled WGS sequence"/>
</dbReference>
<evidence type="ECO:0000313" key="5">
    <source>
        <dbReference type="Proteomes" id="UP000033633"/>
    </source>
</evidence>
<accession>A0A0F5V7A8</accession>
<dbReference type="AlphaFoldDB" id="A0A0F5V7A8"/>
<dbReference type="Gene3D" id="3.40.50.720">
    <property type="entry name" value="NAD(P)-binding Rossmann-like Domain"/>
    <property type="match status" value="1"/>
</dbReference>
<comment type="caution">
    <text evidence="4">The sequence shown here is derived from an EMBL/GenBank/DDBJ whole genome shotgun (WGS) entry which is preliminary data.</text>
</comment>
<protein>
    <recommendedName>
        <fullName evidence="3">NAD-dependent epimerase/dehydratase domain-containing protein</fullName>
    </recommendedName>
</protein>
<dbReference type="OrthoDB" id="9801056at2"/>
<dbReference type="InterPro" id="IPR050005">
    <property type="entry name" value="DenD"/>
</dbReference>
<gene>
    <name evidence="4" type="ORF">KY46_20470</name>
</gene>
<dbReference type="Pfam" id="PF01370">
    <property type="entry name" value="Epimerase"/>
    <property type="match status" value="1"/>
</dbReference>
<dbReference type="RefSeq" id="WP_046222446.1">
    <property type="nucleotide sequence ID" value="NZ_JWYV01000027.1"/>
</dbReference>